<reference evidence="1 2" key="1">
    <citation type="submission" date="2023-01" db="EMBL/GenBank/DDBJ databases">
        <title>Genomes from the Australian National Cyanobacteria Reference Collection.</title>
        <authorList>
            <person name="Willis A."/>
            <person name="Lee E.M.F."/>
        </authorList>
    </citation>
    <scope>NUCLEOTIDE SEQUENCE [LARGE SCALE GENOMIC DNA]</scope>
    <source>
        <strain evidence="1 2">CS-1033</strain>
    </source>
</reference>
<gene>
    <name evidence="1" type="ORF">PN457_17545</name>
</gene>
<proteinExistence type="predicted"/>
<keyword evidence="2" id="KW-1185">Reference proteome</keyword>
<dbReference type="EMBL" id="JAQMUH010000194">
    <property type="protein sequence ID" value="MDB9541438.1"/>
    <property type="molecule type" value="Genomic_DNA"/>
</dbReference>
<sequence length="129" mass="15529">MSRRCDRNRNRSKRRAIYCPIHGCYLDSVSQKYRIYADKLGQLYQRFSSQRNASLLIGKYTTVPLKAEWLEAFWCQECQQRNWYYIRHFDDGRYEISLAPRELWQQVTKLIDSQVNGSMGDFTRMNARL</sequence>
<evidence type="ECO:0000313" key="1">
    <source>
        <dbReference type="EMBL" id="MDB9541438.1"/>
    </source>
</evidence>
<dbReference type="RefSeq" id="WP_271734890.1">
    <property type="nucleotide sequence ID" value="NZ_JANQDP010000005.1"/>
</dbReference>
<protein>
    <recommendedName>
        <fullName evidence="3">Ycf34</fullName>
    </recommendedName>
</protein>
<accession>A0ABT5AXJ1</accession>
<evidence type="ECO:0000313" key="2">
    <source>
        <dbReference type="Proteomes" id="UP001212499"/>
    </source>
</evidence>
<dbReference type="Proteomes" id="UP001212499">
    <property type="component" value="Unassembled WGS sequence"/>
</dbReference>
<evidence type="ECO:0008006" key="3">
    <source>
        <dbReference type="Google" id="ProtNLM"/>
    </source>
</evidence>
<name>A0ABT5AXJ1_9CYAN</name>
<comment type="caution">
    <text evidence="1">The sequence shown here is derived from an EMBL/GenBank/DDBJ whole genome shotgun (WGS) entry which is preliminary data.</text>
</comment>
<organism evidence="1 2">
    <name type="scientific">Anabaenopsis arnoldii</name>
    <dbReference type="NCBI Taxonomy" id="2152938"/>
    <lineage>
        <taxon>Bacteria</taxon>
        <taxon>Bacillati</taxon>
        <taxon>Cyanobacteriota</taxon>
        <taxon>Cyanophyceae</taxon>
        <taxon>Nostocales</taxon>
        <taxon>Nodulariaceae</taxon>
        <taxon>Anabaenopsis</taxon>
    </lineage>
</organism>